<name>A0A9J6PIZ8_9PROT</name>
<dbReference type="AlphaFoldDB" id="A0A9J6PIZ8"/>
<organism evidence="1 2">
    <name type="scientific">Futiania mangrovi</name>
    <dbReference type="NCBI Taxonomy" id="2959716"/>
    <lineage>
        <taxon>Bacteria</taxon>
        <taxon>Pseudomonadati</taxon>
        <taxon>Pseudomonadota</taxon>
        <taxon>Alphaproteobacteria</taxon>
        <taxon>Futianiales</taxon>
        <taxon>Futianiaceae</taxon>
        <taxon>Futiania</taxon>
    </lineage>
</organism>
<evidence type="ECO:0000313" key="1">
    <source>
        <dbReference type="EMBL" id="MCP1336050.1"/>
    </source>
</evidence>
<keyword evidence="2" id="KW-1185">Reference proteome</keyword>
<sequence length="90" mass="9783">MPQILTAQRLRDGRAVFRTPDGEWAEDMAAAMRFASVEDAEAARTVAEADIASNRILDLYLIDLGQDGATPVRLRERIRATGRPTAGNAA</sequence>
<proteinExistence type="predicted"/>
<dbReference type="RefSeq" id="WP_269331969.1">
    <property type="nucleotide sequence ID" value="NZ_JAMZFT010000001.1"/>
</dbReference>
<reference evidence="1" key="1">
    <citation type="submission" date="2022-06" db="EMBL/GenBank/DDBJ databases">
        <title>Isolation and Genomics of Futiania mangrovii gen. nov., sp. nov., a Rare and Metabolically-versatile member in the Class Alphaproteobacteria.</title>
        <authorList>
            <person name="Liu L."/>
            <person name="Huang W.-C."/>
            <person name="Pan J."/>
            <person name="Li J."/>
            <person name="Huang Y."/>
            <person name="Du H."/>
            <person name="Liu Y."/>
            <person name="Li M."/>
        </authorList>
    </citation>
    <scope>NUCLEOTIDE SEQUENCE</scope>
    <source>
        <strain evidence="1">FT118</strain>
    </source>
</reference>
<dbReference type="EMBL" id="JAMZFT010000001">
    <property type="protein sequence ID" value="MCP1336050.1"/>
    <property type="molecule type" value="Genomic_DNA"/>
</dbReference>
<dbReference type="Proteomes" id="UP001055804">
    <property type="component" value="Unassembled WGS sequence"/>
</dbReference>
<protein>
    <submittedName>
        <fullName evidence="1">DUF2849 domain-containing protein</fullName>
    </submittedName>
</protein>
<accession>A0A9J6PIZ8</accession>
<gene>
    <name evidence="1" type="ORF">NJQ99_06500</name>
</gene>
<evidence type="ECO:0000313" key="2">
    <source>
        <dbReference type="Proteomes" id="UP001055804"/>
    </source>
</evidence>
<comment type="caution">
    <text evidence="1">The sequence shown here is derived from an EMBL/GenBank/DDBJ whole genome shotgun (WGS) entry which is preliminary data.</text>
</comment>
<dbReference type="InterPro" id="IPR021270">
    <property type="entry name" value="DUF2849"/>
</dbReference>
<dbReference type="Pfam" id="PF11011">
    <property type="entry name" value="DUF2849"/>
    <property type="match status" value="1"/>
</dbReference>